<evidence type="ECO:0000256" key="1">
    <source>
        <dbReference type="ARBA" id="ARBA00022734"/>
    </source>
</evidence>
<dbReference type="EMBL" id="CAJGYM010000011">
    <property type="protein sequence ID" value="CAD6189584.1"/>
    <property type="molecule type" value="Genomic_DNA"/>
</dbReference>
<dbReference type="SUPFAM" id="SSF49899">
    <property type="entry name" value="Concanavalin A-like lectins/glucanases"/>
    <property type="match status" value="1"/>
</dbReference>
<keyword evidence="1" id="KW-0430">Lectin</keyword>
<gene>
    <name evidence="3" type="ORF">CAUJ_LOCUS5503</name>
</gene>
<dbReference type="PROSITE" id="PS51304">
    <property type="entry name" value="GALECTIN"/>
    <property type="match status" value="1"/>
</dbReference>
<evidence type="ECO:0000259" key="2">
    <source>
        <dbReference type="PROSITE" id="PS51304"/>
    </source>
</evidence>
<reference evidence="3" key="1">
    <citation type="submission" date="2020-10" db="EMBL/GenBank/DDBJ databases">
        <authorList>
            <person name="Kikuchi T."/>
        </authorList>
    </citation>
    <scope>NUCLEOTIDE SEQUENCE</scope>
    <source>
        <strain evidence="3">NKZ352</strain>
    </source>
</reference>
<dbReference type="AlphaFoldDB" id="A0A8S1H393"/>
<name>A0A8S1H393_9PELO</name>
<evidence type="ECO:0000313" key="3">
    <source>
        <dbReference type="EMBL" id="CAD6189584.1"/>
    </source>
</evidence>
<sequence>MIFEVPVDHFPVHFSIPQRPNFTTAAQALQIRTSLESMTLAESRIQFNTDIRLPSLQTCIQKPLHQATVPRALILALFLFSFPTSVICGSYRCSRLPWALNPMLLGRPLQVGDRVLVQATPKPGVPWRHAAASCASTQFAPKCLKKRKEPHYHLHRAADYWRWHSGRGPAVLTLVLNTFTVAANAWQQEIILPQIFTRGPFVLKIEAQADGYVVSKDGAYLTKYPLRSFDLSAVQSIGLDNGLDMGMENPYFCGVEDQSDYKPNERMTSIYADGVVEYLYDDCYY</sequence>
<protein>
    <recommendedName>
        <fullName evidence="2">Galectin domain-containing protein</fullName>
    </recommendedName>
</protein>
<accession>A0A8S1H393</accession>
<evidence type="ECO:0000313" key="4">
    <source>
        <dbReference type="Proteomes" id="UP000835052"/>
    </source>
</evidence>
<organism evidence="3 4">
    <name type="scientific">Caenorhabditis auriculariae</name>
    <dbReference type="NCBI Taxonomy" id="2777116"/>
    <lineage>
        <taxon>Eukaryota</taxon>
        <taxon>Metazoa</taxon>
        <taxon>Ecdysozoa</taxon>
        <taxon>Nematoda</taxon>
        <taxon>Chromadorea</taxon>
        <taxon>Rhabditida</taxon>
        <taxon>Rhabditina</taxon>
        <taxon>Rhabditomorpha</taxon>
        <taxon>Rhabditoidea</taxon>
        <taxon>Rhabditidae</taxon>
        <taxon>Peloderinae</taxon>
        <taxon>Caenorhabditis</taxon>
    </lineage>
</organism>
<comment type="caution">
    <text evidence="3">The sequence shown here is derived from an EMBL/GenBank/DDBJ whole genome shotgun (WGS) entry which is preliminary data.</text>
</comment>
<proteinExistence type="predicted"/>
<dbReference type="InterPro" id="IPR001079">
    <property type="entry name" value="Galectin_CRD"/>
</dbReference>
<keyword evidence="4" id="KW-1185">Reference proteome</keyword>
<dbReference type="Proteomes" id="UP000835052">
    <property type="component" value="Unassembled WGS sequence"/>
</dbReference>
<dbReference type="Gene3D" id="2.60.120.200">
    <property type="match status" value="1"/>
</dbReference>
<feature type="domain" description="Galectin" evidence="2">
    <location>
        <begin position="101"/>
        <end position="256"/>
    </location>
</feature>
<dbReference type="GO" id="GO:0030246">
    <property type="term" value="F:carbohydrate binding"/>
    <property type="evidence" value="ECO:0007669"/>
    <property type="project" value="UniProtKB-KW"/>
</dbReference>
<dbReference type="InterPro" id="IPR013320">
    <property type="entry name" value="ConA-like_dom_sf"/>
</dbReference>